<dbReference type="InterPro" id="IPR021243">
    <property type="entry name" value="DUF2804"/>
</dbReference>
<accession>A0A813RHV1</accession>
<dbReference type="EMBL" id="CAJNOM010000050">
    <property type="protein sequence ID" value="CAF0922749.1"/>
    <property type="molecule type" value="Genomic_DNA"/>
</dbReference>
<evidence type="ECO:0000313" key="1">
    <source>
        <dbReference type="EMBL" id="CAF0782658.1"/>
    </source>
</evidence>
<dbReference type="OrthoDB" id="4763727at2759"/>
<dbReference type="Proteomes" id="UP000663832">
    <property type="component" value="Unassembled WGS sequence"/>
</dbReference>
<protein>
    <recommendedName>
        <fullName evidence="6">AttH domain-containing protein</fullName>
    </recommendedName>
</protein>
<evidence type="ECO:0000313" key="4">
    <source>
        <dbReference type="Proteomes" id="UP000663832"/>
    </source>
</evidence>
<keyword evidence="4" id="KW-1185">Reference proteome</keyword>
<reference evidence="1" key="1">
    <citation type="submission" date="2021-02" db="EMBL/GenBank/DDBJ databases">
        <authorList>
            <person name="Nowell W R."/>
        </authorList>
    </citation>
    <scope>NUCLEOTIDE SEQUENCE</scope>
</reference>
<evidence type="ECO:0000313" key="2">
    <source>
        <dbReference type="EMBL" id="CAF0922749.1"/>
    </source>
</evidence>
<dbReference type="EMBL" id="CAJNOI010000010">
    <property type="protein sequence ID" value="CAF0782658.1"/>
    <property type="molecule type" value="Genomic_DNA"/>
</dbReference>
<organism evidence="1 5">
    <name type="scientific">Adineta steineri</name>
    <dbReference type="NCBI Taxonomy" id="433720"/>
    <lineage>
        <taxon>Eukaryota</taxon>
        <taxon>Metazoa</taxon>
        <taxon>Spiralia</taxon>
        <taxon>Gnathifera</taxon>
        <taxon>Rotifera</taxon>
        <taxon>Eurotatoria</taxon>
        <taxon>Bdelloidea</taxon>
        <taxon>Adinetida</taxon>
        <taxon>Adinetidae</taxon>
        <taxon>Adineta</taxon>
    </lineage>
</organism>
<dbReference type="Pfam" id="PF10974">
    <property type="entry name" value="DUF2804"/>
    <property type="match status" value="1"/>
</dbReference>
<dbReference type="Proteomes" id="UP000663877">
    <property type="component" value="Unassembled WGS sequence"/>
</dbReference>
<dbReference type="PANTHER" id="PTHR35868:SF4">
    <property type="entry name" value="DUF2804 DOMAIN-CONTAINING PROTEIN"/>
    <property type="match status" value="1"/>
</dbReference>
<evidence type="ECO:0000313" key="5">
    <source>
        <dbReference type="Proteomes" id="UP000663877"/>
    </source>
</evidence>
<dbReference type="PANTHER" id="PTHR35868">
    <property type="entry name" value="DUF2804 DOMAIN-CONTAINING PROTEIN-RELATED"/>
    <property type="match status" value="1"/>
</dbReference>
<comment type="caution">
    <text evidence="1">The sequence shown here is derived from an EMBL/GenBank/DDBJ whole genome shotgun (WGS) entry which is preliminary data.</text>
</comment>
<name>A0A813RHV1_9BILA</name>
<evidence type="ECO:0008006" key="6">
    <source>
        <dbReference type="Google" id="ProtNLM"/>
    </source>
</evidence>
<evidence type="ECO:0000313" key="3">
    <source>
        <dbReference type="EMBL" id="CAF0936815.1"/>
    </source>
</evidence>
<proteinExistence type="predicted"/>
<gene>
    <name evidence="1" type="ORF">BJG266_LOCUS4220</name>
    <name evidence="2" type="ORF">QVE165_LOCUS10638</name>
    <name evidence="3" type="ORF">QVE165_LOCUS11421</name>
</gene>
<sequence length="390" mass="44513">MLRFIVFITILIPLLAILFGIIENAQYVSLPKPKYLGAIINHSPLKSNEFGRYIKPFSAIDYSWVSSSKLSNFFTLKHWDFKSISTERYFIVAAIANFNYIAQAFTYVVDRKNPDKPFYHYSSRSILALAIKEQAKSSVDGCTHFYQSSSEYIRLCYNKHEQVYEIDVNVPTSDGLQISFDYKINFSSEHDQSMALVYPVEITRPAYTHKVAGLPSQGQISIGNDNKYDLINGVSSMDWTLAYSERLSRWKWACLSVVGTNSSDNKPVTIGINLSDMVYNDENGVSMESAIWIAGQVYTLNKIVYNLPEERYQTSQPWQIYSTGEINSKIPKINLTFQPWGSQEEHINVFLVAGDFVQAFGTYNGTIELFDHTYVIEDGFGVAENHYAKW</sequence>
<dbReference type="AlphaFoldDB" id="A0A813RHV1"/>
<dbReference type="EMBL" id="CAJNOM010000055">
    <property type="protein sequence ID" value="CAF0936815.1"/>
    <property type="molecule type" value="Genomic_DNA"/>
</dbReference>